<dbReference type="Proteomes" id="UP000593719">
    <property type="component" value="Chromosome"/>
</dbReference>
<protein>
    <submittedName>
        <fullName evidence="3">Alpha/beta hydrolase</fullName>
    </submittedName>
</protein>
<gene>
    <name evidence="3" type="ORF">FJR45_05615</name>
</gene>
<keyword evidence="3" id="KW-0378">Hydrolase</keyword>
<organism evidence="3 4">
    <name type="scientific">Sulfurimonas sediminis</name>
    <dbReference type="NCBI Taxonomy" id="2590020"/>
    <lineage>
        <taxon>Bacteria</taxon>
        <taxon>Pseudomonadati</taxon>
        <taxon>Campylobacterota</taxon>
        <taxon>Epsilonproteobacteria</taxon>
        <taxon>Campylobacterales</taxon>
        <taxon>Sulfurimonadaceae</taxon>
        <taxon>Sulfurimonas</taxon>
    </lineage>
</organism>
<dbReference type="GO" id="GO:0016787">
    <property type="term" value="F:hydrolase activity"/>
    <property type="evidence" value="ECO:0007669"/>
    <property type="project" value="UniProtKB-KW"/>
</dbReference>
<dbReference type="SUPFAM" id="SSF53474">
    <property type="entry name" value="alpha/beta-Hydrolases"/>
    <property type="match status" value="1"/>
</dbReference>
<dbReference type="KEGG" id="ssei:FJR45_05615"/>
<keyword evidence="1" id="KW-0472">Membrane</keyword>
<keyword evidence="1" id="KW-0812">Transmembrane</keyword>
<dbReference type="InterPro" id="IPR000073">
    <property type="entry name" value="AB_hydrolase_1"/>
</dbReference>
<proteinExistence type="predicted"/>
<feature type="domain" description="AB hydrolase-1" evidence="2">
    <location>
        <begin position="93"/>
        <end position="168"/>
    </location>
</feature>
<keyword evidence="4" id="KW-1185">Reference proteome</keyword>
<reference evidence="3 4" key="1">
    <citation type="submission" date="2019-06" db="EMBL/GenBank/DDBJ databases">
        <title>Sulfurimonas gotlandica sp. nov., a chemoautotrophic and psychrotolerant epsilonproteobacterium isolated from a pelagic redoxcline, and an emended description of the genus Sulfurimonas.</title>
        <authorList>
            <person name="Wang S."/>
            <person name="Jiang L."/>
            <person name="Shao Z."/>
        </authorList>
    </citation>
    <scope>NUCLEOTIDE SEQUENCE [LARGE SCALE GENOMIC DNA]</scope>
    <source>
        <strain evidence="3 4">S2-6</strain>
    </source>
</reference>
<dbReference type="Pfam" id="PF00561">
    <property type="entry name" value="Abhydrolase_1"/>
    <property type="match status" value="1"/>
</dbReference>
<sequence length="255" mass="29757">MIYIAFLIFTFLILLFAFYQWQYFMIFRPTYIKERRLCQHCSFLSAKMEDGIELEGAVYEPKNPKSTLLMFVGRSHDGVALLNRLSQVYPKSRIVVFNYRGYGKSEGVANEKNILQDGLKIAELMQKNYGDFYLLGYSLGSSVAAYVASKHKVSALFLIGAFDSIGQLLRQKYSRISYMAKLLRYKFKTMHYIENVEADTYLFVSRDDELIPLQNARNLKKYIKNLVHYEEFSGLSHTELFWDPRVTNKINEVIT</sequence>
<feature type="transmembrane region" description="Helical" evidence="1">
    <location>
        <begin position="6"/>
        <end position="26"/>
    </location>
</feature>
<evidence type="ECO:0000313" key="4">
    <source>
        <dbReference type="Proteomes" id="UP000593719"/>
    </source>
</evidence>
<evidence type="ECO:0000313" key="3">
    <source>
        <dbReference type="EMBL" id="QOP43455.1"/>
    </source>
</evidence>
<name>A0A7M1B1D9_9BACT</name>
<dbReference type="PANTHER" id="PTHR12277">
    <property type="entry name" value="ALPHA/BETA HYDROLASE DOMAIN-CONTAINING PROTEIN"/>
    <property type="match status" value="1"/>
</dbReference>
<evidence type="ECO:0000259" key="2">
    <source>
        <dbReference type="Pfam" id="PF00561"/>
    </source>
</evidence>
<dbReference type="InterPro" id="IPR029058">
    <property type="entry name" value="AB_hydrolase_fold"/>
</dbReference>
<keyword evidence="1" id="KW-1133">Transmembrane helix</keyword>
<evidence type="ECO:0000256" key="1">
    <source>
        <dbReference type="SAM" id="Phobius"/>
    </source>
</evidence>
<accession>A0A7M1B1D9</accession>
<dbReference type="Gene3D" id="3.40.50.1820">
    <property type="entry name" value="alpha/beta hydrolase"/>
    <property type="match status" value="1"/>
</dbReference>
<dbReference type="AlphaFoldDB" id="A0A7M1B1D9"/>
<dbReference type="PANTHER" id="PTHR12277:SF81">
    <property type="entry name" value="PROTEIN ABHD13"/>
    <property type="match status" value="1"/>
</dbReference>
<dbReference type="EMBL" id="CP041235">
    <property type="protein sequence ID" value="QOP43455.1"/>
    <property type="molecule type" value="Genomic_DNA"/>
</dbReference>